<gene>
    <name evidence="7" type="ORF">VPK24_04450</name>
</gene>
<evidence type="ECO:0000256" key="3">
    <source>
        <dbReference type="ARBA" id="ARBA00022842"/>
    </source>
</evidence>
<proteinExistence type="inferred from homology"/>
<dbReference type="InterPro" id="IPR029065">
    <property type="entry name" value="Enolase_C-like"/>
</dbReference>
<dbReference type="PANTHER" id="PTHR48080">
    <property type="entry name" value="D-GALACTONATE DEHYDRATASE-RELATED"/>
    <property type="match status" value="1"/>
</dbReference>
<keyword evidence="2 5" id="KW-0479">Metal-binding</keyword>
<evidence type="ECO:0000313" key="8">
    <source>
        <dbReference type="Proteomes" id="UP001604335"/>
    </source>
</evidence>
<dbReference type="EMBL" id="JAZAQF010000023">
    <property type="protein sequence ID" value="MFG3816879.1"/>
    <property type="molecule type" value="Genomic_DNA"/>
</dbReference>
<evidence type="ECO:0000259" key="6">
    <source>
        <dbReference type="SMART" id="SM00922"/>
    </source>
</evidence>
<keyword evidence="4 5" id="KW-0413">Isomerase</keyword>
<dbReference type="SUPFAM" id="SSF54826">
    <property type="entry name" value="Enolase N-terminal domain-like"/>
    <property type="match status" value="1"/>
</dbReference>
<dbReference type="SMART" id="SM00922">
    <property type="entry name" value="MR_MLE"/>
    <property type="match status" value="1"/>
</dbReference>
<dbReference type="Pfam" id="PF13378">
    <property type="entry name" value="MR_MLE_C"/>
    <property type="match status" value="1"/>
</dbReference>
<dbReference type="SFLD" id="SFLDS00001">
    <property type="entry name" value="Enolase"/>
    <property type="match status" value="1"/>
</dbReference>
<evidence type="ECO:0000256" key="5">
    <source>
        <dbReference type="RuleBase" id="RU366006"/>
    </source>
</evidence>
<dbReference type="InterPro" id="IPR034593">
    <property type="entry name" value="DgoD-like"/>
</dbReference>
<evidence type="ECO:0000256" key="2">
    <source>
        <dbReference type="ARBA" id="ARBA00022723"/>
    </source>
</evidence>
<feature type="domain" description="Mandelate racemase/muconate lactonizing enzyme C-terminal" evidence="6">
    <location>
        <begin position="138"/>
        <end position="233"/>
    </location>
</feature>
<comment type="caution">
    <text evidence="7">The sequence shown here is derived from an EMBL/GenBank/DDBJ whole genome shotgun (WGS) entry which is preliminary data.</text>
</comment>
<keyword evidence="3 5" id="KW-0460">Magnesium</keyword>
<sequence length="353" mass="38074">MQICVERFMVTKRSPLTISRGTNHGSTNLWLRIFAEGYEGWGEASPVVHGAHAQTTEALAKALESIGPQLAGCHPLDRQQIADRVRSLPSAARAAIDLALWDWTGKRSGLPLWQLWGGDRERIPPISVTIGIGSPVAARERVQQWRSVIETPWLKLKLGSPEGLAADRALVEAVLAEVPTAKILVDANGGWDLAGAIEMARWLADRGVVYLEQPLPVGQETQLAELKARSPLPIFVDESCFDERDIPQLAPHIHGINIKLMKSGGLTAATGLVATARACGLQVMFGCYSDSALANTAALQLGPWADYLDLDSHLNLMDDPFVGAAIAPGGRLLPPIEPGLGVQRRDQPAIEEP</sequence>
<protein>
    <recommendedName>
        <fullName evidence="5">Dipeptide epimerase</fullName>
        <ecNumber evidence="5">5.1.1.-</ecNumber>
    </recommendedName>
</protein>
<dbReference type="Proteomes" id="UP001604335">
    <property type="component" value="Unassembled WGS sequence"/>
</dbReference>
<keyword evidence="8" id="KW-1185">Reference proteome</keyword>
<dbReference type="PANTHER" id="PTHR48080:SF3">
    <property type="entry name" value="ENOLASE SUPERFAMILY MEMBER DDB_G0284701"/>
    <property type="match status" value="1"/>
</dbReference>
<dbReference type="InterPro" id="IPR013342">
    <property type="entry name" value="Mandelate_racemase_C"/>
</dbReference>
<evidence type="ECO:0000313" key="7">
    <source>
        <dbReference type="EMBL" id="MFG3816879.1"/>
    </source>
</evidence>
<dbReference type="InterPro" id="IPR018110">
    <property type="entry name" value="Mandel_Rmase/mucon_lact_enz_CS"/>
</dbReference>
<dbReference type="InterPro" id="IPR013341">
    <property type="entry name" value="Mandelate_racemase_N_dom"/>
</dbReference>
<dbReference type="InterPro" id="IPR036849">
    <property type="entry name" value="Enolase-like_C_sf"/>
</dbReference>
<comment type="similarity">
    <text evidence="1 5">Belongs to the mandelate racemase/muconate lactonizing enzyme family.</text>
</comment>
<evidence type="ECO:0000256" key="4">
    <source>
        <dbReference type="ARBA" id="ARBA00023235"/>
    </source>
</evidence>
<accession>A0ABW7C9T9</accession>
<reference evidence="8" key="1">
    <citation type="journal article" date="2024" name="Algal Res.">
        <title>Biochemical, toxicological and genomic investigation of a high-biomass producing Limnothrix strain isolated from Italian shallow drinking water reservoir.</title>
        <authorList>
            <person name="Simonazzi M."/>
            <person name="Shishido T.K."/>
            <person name="Delbaje E."/>
            <person name="Wahlsten M."/>
            <person name="Fewer D.P."/>
            <person name="Sivonen K."/>
            <person name="Pezzolesi L."/>
            <person name="Pistocchi R."/>
        </authorList>
    </citation>
    <scope>NUCLEOTIDE SEQUENCE [LARGE SCALE GENOMIC DNA]</scope>
    <source>
        <strain evidence="8">LRLZ20PSL1</strain>
    </source>
</reference>
<dbReference type="EC" id="5.1.1.-" evidence="5"/>
<dbReference type="Gene3D" id="3.20.20.120">
    <property type="entry name" value="Enolase-like C-terminal domain"/>
    <property type="match status" value="1"/>
</dbReference>
<dbReference type="RefSeq" id="WP_393010916.1">
    <property type="nucleotide sequence ID" value="NZ_JAZAQF010000023.1"/>
</dbReference>
<dbReference type="SFLD" id="SFLDG00180">
    <property type="entry name" value="muconate_cycloisomerase"/>
    <property type="match status" value="1"/>
</dbReference>
<name>A0ABW7C9T9_9CYAN</name>
<dbReference type="InterPro" id="IPR029017">
    <property type="entry name" value="Enolase-like_N"/>
</dbReference>
<dbReference type="SUPFAM" id="SSF51604">
    <property type="entry name" value="Enolase C-terminal domain-like"/>
    <property type="match status" value="1"/>
</dbReference>
<dbReference type="CDD" id="cd03319">
    <property type="entry name" value="L-Ala-DL-Glu_epimerase"/>
    <property type="match status" value="1"/>
</dbReference>
<organism evidence="7 8">
    <name type="scientific">Limnothrix redekei LRLZ20PSL1</name>
    <dbReference type="NCBI Taxonomy" id="3112953"/>
    <lineage>
        <taxon>Bacteria</taxon>
        <taxon>Bacillati</taxon>
        <taxon>Cyanobacteriota</taxon>
        <taxon>Cyanophyceae</taxon>
        <taxon>Pseudanabaenales</taxon>
        <taxon>Pseudanabaenaceae</taxon>
        <taxon>Limnothrix</taxon>
    </lineage>
</organism>
<dbReference type="Gene3D" id="3.30.390.10">
    <property type="entry name" value="Enolase-like, N-terminal domain"/>
    <property type="match status" value="1"/>
</dbReference>
<evidence type="ECO:0000256" key="1">
    <source>
        <dbReference type="ARBA" id="ARBA00008031"/>
    </source>
</evidence>
<dbReference type="Pfam" id="PF02746">
    <property type="entry name" value="MR_MLE_N"/>
    <property type="match status" value="1"/>
</dbReference>
<dbReference type="InterPro" id="IPR034603">
    <property type="entry name" value="Dipeptide_epimerase"/>
</dbReference>
<dbReference type="PROSITE" id="PS00909">
    <property type="entry name" value="MR_MLE_2"/>
    <property type="match status" value="1"/>
</dbReference>
<comment type="cofactor">
    <cofactor evidence="5">
        <name>Mg(2+)</name>
        <dbReference type="ChEBI" id="CHEBI:18420"/>
    </cofactor>
    <text evidence="5">Binds 1 Mg(2+) ion per subunit.</text>
</comment>